<dbReference type="GeneID" id="111247776"/>
<keyword evidence="1" id="KW-0175">Coiled coil</keyword>
<dbReference type="RefSeq" id="XP_022654851.1">
    <property type="nucleotide sequence ID" value="XM_022799116.1"/>
</dbReference>
<dbReference type="EnsemblMetazoa" id="XM_022799116">
    <property type="protein sequence ID" value="XP_022654851"/>
    <property type="gene ID" value="LOC111247776"/>
</dbReference>
<accession>A0A7M7M791</accession>
<dbReference type="Proteomes" id="UP000594260">
    <property type="component" value="Unplaced"/>
</dbReference>
<dbReference type="PANTHER" id="PTHR15885:SF1">
    <property type="entry name" value="COILED-COIL DOMAIN-CONTAINING PROTEIN 174"/>
    <property type="match status" value="1"/>
</dbReference>
<feature type="compositionally biased region" description="Acidic residues" evidence="2">
    <location>
        <begin position="66"/>
        <end position="76"/>
    </location>
</feature>
<proteinExistence type="predicted"/>
<sequence length="465" mass="52859">MSLGSGSSAIIDLKAELLRKRNQAEAKSRQNAEKISENTVRKGGFRVEQRVPKEKKSKTKITDPPPLEDDIDSEEENALRESRRRLEEKAHRYEAMKSSAIVDPWSLYAGEQNDDATLVDFGAKVRLNILEASNQHQLEKGRKEAVRDSDDADSSGDDDDEWTTFTDSLGRTRKCLKTELTIFLREDERLRKSLEKSHSNEAIGSIPLPVPTGEGVDSEAGIKISKPMNAVEDLEKEKRLRQWAQVEQENAAKERIHYRDVLFNEVREHGQVHFEFSRNEAERSEQLKILDGLREESIQNQKAAQEVKKRKQAILQQRLNRIRERKGLPPGDLDEPDIITGAKAEIIGAKDERRQPSLAATSTASPAPVRPWDEGKELHGVPIRLSTGRKRNRFGYEDYIESCRQERIPEFAPPMIYSEARQQTQANGPVRISGSSSGIAEIHKQQREPTKVDLDEFLKVMRNLS</sequence>
<dbReference type="PANTHER" id="PTHR15885">
    <property type="entry name" value="COILED-COIL DOMAIN-CONTAINING PROTEIN 174"/>
    <property type="match status" value="1"/>
</dbReference>
<protein>
    <recommendedName>
        <fullName evidence="3">CCDC174 alpha/beta GRSR domain-containing protein</fullName>
    </recommendedName>
</protein>
<evidence type="ECO:0000313" key="5">
    <source>
        <dbReference type="Proteomes" id="UP000594260"/>
    </source>
</evidence>
<feature type="region of interest" description="Disordered" evidence="2">
    <location>
        <begin position="22"/>
        <end position="83"/>
    </location>
</feature>
<dbReference type="Pfam" id="PF25449">
    <property type="entry name" value="CCDC174_GRSR"/>
    <property type="match status" value="1"/>
</dbReference>
<keyword evidence="5" id="KW-1185">Reference proteome</keyword>
<dbReference type="GO" id="GO:0005634">
    <property type="term" value="C:nucleus"/>
    <property type="evidence" value="ECO:0007669"/>
    <property type="project" value="TreeGrafter"/>
</dbReference>
<evidence type="ECO:0000256" key="2">
    <source>
        <dbReference type="SAM" id="MobiDB-lite"/>
    </source>
</evidence>
<organism evidence="4 5">
    <name type="scientific">Varroa destructor</name>
    <name type="common">Honeybee mite</name>
    <dbReference type="NCBI Taxonomy" id="109461"/>
    <lineage>
        <taxon>Eukaryota</taxon>
        <taxon>Metazoa</taxon>
        <taxon>Ecdysozoa</taxon>
        <taxon>Arthropoda</taxon>
        <taxon>Chelicerata</taxon>
        <taxon>Arachnida</taxon>
        <taxon>Acari</taxon>
        <taxon>Parasitiformes</taxon>
        <taxon>Mesostigmata</taxon>
        <taxon>Gamasina</taxon>
        <taxon>Dermanyssoidea</taxon>
        <taxon>Varroidae</taxon>
        <taxon>Varroa</taxon>
    </lineage>
</organism>
<dbReference type="InterPro" id="IPR057464">
    <property type="entry name" value="CCDC174_GRSR"/>
</dbReference>
<evidence type="ECO:0000256" key="1">
    <source>
        <dbReference type="ARBA" id="ARBA00023054"/>
    </source>
</evidence>
<name>A0A7M7M791_VARDE</name>
<feature type="compositionally biased region" description="Basic and acidic residues" evidence="2">
    <location>
        <begin position="22"/>
        <end position="54"/>
    </location>
</feature>
<feature type="region of interest" description="Disordered" evidence="2">
    <location>
        <begin position="132"/>
        <end position="164"/>
    </location>
</feature>
<feature type="domain" description="CCDC174 alpha/beta GRSR" evidence="3">
    <location>
        <begin position="162"/>
        <end position="190"/>
    </location>
</feature>
<dbReference type="AlphaFoldDB" id="A0A7M7M791"/>
<feature type="compositionally biased region" description="Basic and acidic residues" evidence="2">
    <location>
        <begin position="137"/>
        <end position="149"/>
    </location>
</feature>
<evidence type="ECO:0000313" key="4">
    <source>
        <dbReference type="EnsemblMetazoa" id="XP_022654851"/>
    </source>
</evidence>
<evidence type="ECO:0000259" key="3">
    <source>
        <dbReference type="Pfam" id="PF25449"/>
    </source>
</evidence>
<feature type="compositionally biased region" description="Acidic residues" evidence="2">
    <location>
        <begin position="150"/>
        <end position="162"/>
    </location>
</feature>
<reference evidence="4" key="1">
    <citation type="submission" date="2021-01" db="UniProtKB">
        <authorList>
            <consortium name="EnsemblMetazoa"/>
        </authorList>
    </citation>
    <scope>IDENTIFICATION</scope>
</reference>
<dbReference type="InterPro" id="IPR025066">
    <property type="entry name" value="CCDC174-like"/>
</dbReference>
<feature type="region of interest" description="Disordered" evidence="2">
    <location>
        <begin position="348"/>
        <end position="375"/>
    </location>
</feature>
<dbReference type="Pfam" id="PF13300">
    <property type="entry name" value="DUF4078"/>
    <property type="match status" value="1"/>
</dbReference>